<feature type="region of interest" description="Disordered" evidence="8">
    <location>
        <begin position="63"/>
        <end position="168"/>
    </location>
</feature>
<dbReference type="PANTHER" id="PTHR47782:SF12">
    <property type="entry name" value="ZN(II)2CYS6 TRANSCRIPTION FACTOR (EUROFUNG)"/>
    <property type="match status" value="1"/>
</dbReference>
<comment type="subcellular location">
    <subcellularLocation>
        <location evidence="1">Nucleus</location>
    </subcellularLocation>
</comment>
<organism evidence="10 11">
    <name type="scientific">Kwoniella shandongensis</name>
    <dbReference type="NCBI Taxonomy" id="1734106"/>
    <lineage>
        <taxon>Eukaryota</taxon>
        <taxon>Fungi</taxon>
        <taxon>Dikarya</taxon>
        <taxon>Basidiomycota</taxon>
        <taxon>Agaricomycotina</taxon>
        <taxon>Tremellomycetes</taxon>
        <taxon>Tremellales</taxon>
        <taxon>Cryptococcaceae</taxon>
        <taxon>Kwoniella</taxon>
    </lineage>
</organism>
<keyword evidence="3" id="KW-0862">Zinc</keyword>
<name>A0AAJ8LNH6_9TREE</name>
<evidence type="ECO:0000256" key="6">
    <source>
        <dbReference type="ARBA" id="ARBA00023163"/>
    </source>
</evidence>
<evidence type="ECO:0000256" key="5">
    <source>
        <dbReference type="ARBA" id="ARBA00023125"/>
    </source>
</evidence>
<dbReference type="Gene3D" id="4.10.240.10">
    <property type="entry name" value="Zn(2)-C6 fungal-type DNA-binding domain"/>
    <property type="match status" value="1"/>
</dbReference>
<dbReference type="CDD" id="cd00067">
    <property type="entry name" value="GAL4"/>
    <property type="match status" value="1"/>
</dbReference>
<dbReference type="SMART" id="SM00906">
    <property type="entry name" value="Fungal_trans"/>
    <property type="match status" value="1"/>
</dbReference>
<keyword evidence="2" id="KW-0479">Metal-binding</keyword>
<keyword evidence="11" id="KW-1185">Reference proteome</keyword>
<keyword evidence="7" id="KW-0539">Nucleus</keyword>
<accession>A0AAJ8LNH6</accession>
<dbReference type="GO" id="GO:0043565">
    <property type="term" value="F:sequence-specific DNA binding"/>
    <property type="evidence" value="ECO:0007669"/>
    <property type="project" value="TreeGrafter"/>
</dbReference>
<dbReference type="Pfam" id="PF00172">
    <property type="entry name" value="Zn_clus"/>
    <property type="match status" value="1"/>
</dbReference>
<evidence type="ECO:0000256" key="4">
    <source>
        <dbReference type="ARBA" id="ARBA00023015"/>
    </source>
</evidence>
<dbReference type="GO" id="GO:0000981">
    <property type="term" value="F:DNA-binding transcription factor activity, RNA polymerase II-specific"/>
    <property type="evidence" value="ECO:0007669"/>
    <property type="project" value="InterPro"/>
</dbReference>
<dbReference type="InterPro" id="IPR007219">
    <property type="entry name" value="XnlR_reg_dom"/>
</dbReference>
<evidence type="ECO:0000256" key="1">
    <source>
        <dbReference type="ARBA" id="ARBA00004123"/>
    </source>
</evidence>
<dbReference type="GO" id="GO:0005634">
    <property type="term" value="C:nucleus"/>
    <property type="evidence" value="ECO:0007669"/>
    <property type="project" value="UniProtKB-SubCell"/>
</dbReference>
<evidence type="ECO:0000313" key="11">
    <source>
        <dbReference type="Proteomes" id="UP000322225"/>
    </source>
</evidence>
<dbReference type="EMBL" id="CP144057">
    <property type="protein sequence ID" value="WWD19944.1"/>
    <property type="molecule type" value="Genomic_DNA"/>
</dbReference>
<dbReference type="PROSITE" id="PS50048">
    <property type="entry name" value="ZN2_CY6_FUNGAL_2"/>
    <property type="match status" value="1"/>
</dbReference>
<feature type="domain" description="Zn(2)-C6 fungal-type" evidence="9">
    <location>
        <begin position="28"/>
        <end position="61"/>
    </location>
</feature>
<gene>
    <name evidence="10" type="ORF">CI109_104417</name>
</gene>
<proteinExistence type="predicted"/>
<evidence type="ECO:0000256" key="8">
    <source>
        <dbReference type="SAM" id="MobiDB-lite"/>
    </source>
</evidence>
<evidence type="ECO:0000256" key="3">
    <source>
        <dbReference type="ARBA" id="ARBA00022833"/>
    </source>
</evidence>
<dbReference type="GO" id="GO:0008270">
    <property type="term" value="F:zinc ion binding"/>
    <property type="evidence" value="ECO:0007669"/>
    <property type="project" value="InterPro"/>
</dbReference>
<dbReference type="KEGG" id="ksn:43589482"/>
<dbReference type="GeneID" id="43589482"/>
<dbReference type="Pfam" id="PF04082">
    <property type="entry name" value="Fungal_trans"/>
    <property type="match status" value="1"/>
</dbReference>
<reference evidence="10" key="2">
    <citation type="submission" date="2024-01" db="EMBL/GenBank/DDBJ databases">
        <title>Comparative genomics of Cryptococcus and Kwoniella reveals pathogenesis evolution and contrasting modes of karyotype evolution via chromosome fusion or intercentromeric recombination.</title>
        <authorList>
            <person name="Coelho M.A."/>
            <person name="David-Palma M."/>
            <person name="Shea T."/>
            <person name="Bowers K."/>
            <person name="McGinley-Smith S."/>
            <person name="Mohammad A.W."/>
            <person name="Gnirke A."/>
            <person name="Yurkov A.M."/>
            <person name="Nowrousian M."/>
            <person name="Sun S."/>
            <person name="Cuomo C.A."/>
            <person name="Heitman J."/>
        </authorList>
    </citation>
    <scope>NUCLEOTIDE SEQUENCE</scope>
    <source>
        <strain evidence="10">CBS 12478</strain>
    </source>
</reference>
<feature type="compositionally biased region" description="Polar residues" evidence="8">
    <location>
        <begin position="1"/>
        <end position="16"/>
    </location>
</feature>
<sequence>MSNPNGRSSGSATTGQRRPRPHSYTPQACERCRSRKQRCIMGDENEEACKNCLDSGSICVYAQKGEAAKRSRRETSQPVRSDEDGDSSPGLLPPPSSIPIPARPSLQTSPTSSSSHNPSIRSFAMSAPPVRPHHTQSASELGQPQTPMQPIQPWQDTIPQQNNTNPPTDVDWRAWLSQIAQQIPNGVMAPPPPPVVVQESPRRQIISPVQSDPPMGHPYSVELADNSPSRESDENSVFETAKGLAMISLEAAAEPHYVGESSGSLWTTLVAKGIPAPQVGISSKHVPHKPSRSPSPTRRAALRASLARPLPKDVADFVLQTVYCHLQSRYPFMDWLSFEKYWQVRDELFLSISQGRQLNKNASVAAFFLLMILAIGSQYCKYQSLPELLRPQDYYALASPYLPHIVQLHNLTNVQAVYSLRDSRGPSIWHLSGVCIRLVFWTCYTMDRMMSMLLGRPPGISDDDIDVELPDAYTPDSDLSLSVMRSGSMVSSVHYIKLKRIESQIQRAVYTVANRKPNRPPADFWPLLGMIDQWEAEIPPEASSEDCHSLPCCTKDWFCLRGVETRLSLLRPLCMDKEECTAVFLPHLAQNAARGCELHAIKAASNTLFAYSQHEQTAAALYDVFETLSAVCIDKVSSKSTQSPDVISANTGEWLKVSTDATSNIANAGEYVDLLRTLGIDISNTQPDTSWDLAAFSPGNLLFNSDQQTSEGQMMY</sequence>
<feature type="compositionally biased region" description="Basic and acidic residues" evidence="8">
    <location>
        <begin position="66"/>
        <end position="75"/>
    </location>
</feature>
<dbReference type="CDD" id="cd12148">
    <property type="entry name" value="fungal_TF_MHR"/>
    <property type="match status" value="1"/>
</dbReference>
<feature type="compositionally biased region" description="Low complexity" evidence="8">
    <location>
        <begin position="104"/>
        <end position="122"/>
    </location>
</feature>
<dbReference type="InterPro" id="IPR052202">
    <property type="entry name" value="Yeast_MetPath_Reg"/>
</dbReference>
<evidence type="ECO:0000313" key="10">
    <source>
        <dbReference type="EMBL" id="WWD19944.1"/>
    </source>
</evidence>
<feature type="compositionally biased region" description="Polar residues" evidence="8">
    <location>
        <begin position="135"/>
        <end position="167"/>
    </location>
</feature>
<dbReference type="RefSeq" id="XP_065823562.1">
    <property type="nucleotide sequence ID" value="XM_065967490.1"/>
</dbReference>
<protein>
    <recommendedName>
        <fullName evidence="9">Zn(2)-C6 fungal-type domain-containing protein</fullName>
    </recommendedName>
</protein>
<feature type="region of interest" description="Disordered" evidence="8">
    <location>
        <begin position="1"/>
        <end position="29"/>
    </location>
</feature>
<keyword evidence="4" id="KW-0805">Transcription regulation</keyword>
<keyword evidence="5" id="KW-0238">DNA-binding</keyword>
<evidence type="ECO:0000256" key="2">
    <source>
        <dbReference type="ARBA" id="ARBA00022723"/>
    </source>
</evidence>
<dbReference type="GO" id="GO:0045944">
    <property type="term" value="P:positive regulation of transcription by RNA polymerase II"/>
    <property type="evidence" value="ECO:0007669"/>
    <property type="project" value="TreeGrafter"/>
</dbReference>
<dbReference type="Proteomes" id="UP000322225">
    <property type="component" value="Chromosome 7"/>
</dbReference>
<evidence type="ECO:0000259" key="9">
    <source>
        <dbReference type="PROSITE" id="PS50048"/>
    </source>
</evidence>
<dbReference type="InterPro" id="IPR036864">
    <property type="entry name" value="Zn2-C6_fun-type_DNA-bd_sf"/>
</dbReference>
<dbReference type="SUPFAM" id="SSF57701">
    <property type="entry name" value="Zn2/Cys6 DNA-binding domain"/>
    <property type="match status" value="1"/>
</dbReference>
<feature type="compositionally biased region" description="Pro residues" evidence="8">
    <location>
        <begin position="91"/>
        <end position="102"/>
    </location>
</feature>
<reference evidence="10" key="1">
    <citation type="submission" date="2017-08" db="EMBL/GenBank/DDBJ databases">
        <authorList>
            <person name="Cuomo C."/>
            <person name="Billmyre B."/>
            <person name="Heitman J."/>
        </authorList>
    </citation>
    <scope>NUCLEOTIDE SEQUENCE</scope>
    <source>
        <strain evidence="10">CBS 12478</strain>
    </source>
</reference>
<dbReference type="GO" id="GO:0006351">
    <property type="term" value="P:DNA-templated transcription"/>
    <property type="evidence" value="ECO:0007669"/>
    <property type="project" value="InterPro"/>
</dbReference>
<dbReference type="InterPro" id="IPR001138">
    <property type="entry name" value="Zn2Cys6_DnaBD"/>
</dbReference>
<dbReference type="SMART" id="SM00066">
    <property type="entry name" value="GAL4"/>
    <property type="match status" value="1"/>
</dbReference>
<evidence type="ECO:0000256" key="7">
    <source>
        <dbReference type="ARBA" id="ARBA00023242"/>
    </source>
</evidence>
<dbReference type="PANTHER" id="PTHR47782">
    <property type="entry name" value="ZN(II)2CYS6 TRANSCRIPTION FACTOR (EUROFUNG)-RELATED"/>
    <property type="match status" value="1"/>
</dbReference>
<dbReference type="AlphaFoldDB" id="A0AAJ8LNH6"/>
<keyword evidence="6" id="KW-0804">Transcription</keyword>
<dbReference type="PROSITE" id="PS00463">
    <property type="entry name" value="ZN2_CY6_FUNGAL_1"/>
    <property type="match status" value="1"/>
</dbReference>